<evidence type="ECO:0000256" key="3">
    <source>
        <dbReference type="SAM" id="MobiDB-lite"/>
    </source>
</evidence>
<dbReference type="AlphaFoldDB" id="A0A0P1GMN0"/>
<dbReference type="Gene3D" id="2.150.10.10">
    <property type="entry name" value="Serralysin-like metalloprotease, C-terminal"/>
    <property type="match status" value="2"/>
</dbReference>
<dbReference type="SMART" id="SM00306">
    <property type="entry name" value="HintN"/>
    <property type="match status" value="1"/>
</dbReference>
<keyword evidence="2" id="KW-0964">Secreted</keyword>
<feature type="domain" description="Hint" evidence="4">
    <location>
        <begin position="713"/>
        <end position="829"/>
    </location>
</feature>
<reference evidence="5 6" key="1">
    <citation type="submission" date="2015-09" db="EMBL/GenBank/DDBJ databases">
        <authorList>
            <consortium name="Swine Surveillance"/>
        </authorList>
    </citation>
    <scope>NUCLEOTIDE SEQUENCE [LARGE SCALE GENOMIC DNA]</scope>
    <source>
        <strain evidence="5 6">CECT 8383</strain>
    </source>
</reference>
<dbReference type="EMBL" id="CYSF01000005">
    <property type="protein sequence ID" value="CUH83472.1"/>
    <property type="molecule type" value="Genomic_DNA"/>
</dbReference>
<proteinExistence type="predicted"/>
<dbReference type="InterPro" id="IPR050557">
    <property type="entry name" value="RTX_toxin/Mannuronan_C5-epim"/>
</dbReference>
<dbReference type="PRINTS" id="PR00313">
    <property type="entry name" value="CABNDNGRPT"/>
</dbReference>
<dbReference type="Pfam" id="PF13403">
    <property type="entry name" value="Hint_2"/>
    <property type="match status" value="1"/>
</dbReference>
<dbReference type="InterPro" id="IPR018511">
    <property type="entry name" value="Hemolysin-typ_Ca-bd_CS"/>
</dbReference>
<dbReference type="GO" id="GO:0005576">
    <property type="term" value="C:extracellular region"/>
    <property type="evidence" value="ECO:0007669"/>
    <property type="project" value="UniProtKB-SubCell"/>
</dbReference>
<feature type="compositionally biased region" description="Acidic residues" evidence="3">
    <location>
        <begin position="514"/>
        <end position="535"/>
    </location>
</feature>
<dbReference type="PANTHER" id="PTHR38340">
    <property type="entry name" value="S-LAYER PROTEIN"/>
    <property type="match status" value="1"/>
</dbReference>
<organism evidence="5 6">
    <name type="scientific">Thalassovita mediterranea</name>
    <dbReference type="NCBI Taxonomy" id="340021"/>
    <lineage>
        <taxon>Bacteria</taxon>
        <taxon>Pseudomonadati</taxon>
        <taxon>Pseudomonadota</taxon>
        <taxon>Alphaproteobacteria</taxon>
        <taxon>Rhodobacterales</taxon>
        <taxon>Roseobacteraceae</taxon>
        <taxon>Thalassovita</taxon>
    </lineage>
</organism>
<dbReference type="InterPro" id="IPR028992">
    <property type="entry name" value="Hedgehog/Intein_dom"/>
</dbReference>
<evidence type="ECO:0000313" key="6">
    <source>
        <dbReference type="Proteomes" id="UP000051681"/>
    </source>
</evidence>
<dbReference type="GO" id="GO:0005509">
    <property type="term" value="F:calcium ion binding"/>
    <property type="evidence" value="ECO:0007669"/>
    <property type="project" value="InterPro"/>
</dbReference>
<dbReference type="GO" id="GO:0016539">
    <property type="term" value="P:intein-mediated protein splicing"/>
    <property type="evidence" value="ECO:0007669"/>
    <property type="project" value="InterPro"/>
</dbReference>
<dbReference type="InterPro" id="IPR003587">
    <property type="entry name" value="Hint_dom_N"/>
</dbReference>
<evidence type="ECO:0000313" key="5">
    <source>
        <dbReference type="EMBL" id="CUH83472.1"/>
    </source>
</evidence>
<dbReference type="Pfam" id="PF00353">
    <property type="entry name" value="HemolysinCabind"/>
    <property type="match status" value="6"/>
</dbReference>
<dbReference type="PANTHER" id="PTHR38340:SF1">
    <property type="entry name" value="S-LAYER PROTEIN"/>
    <property type="match status" value="1"/>
</dbReference>
<dbReference type="SUPFAM" id="SSF51294">
    <property type="entry name" value="Hedgehog/intein (Hint) domain"/>
    <property type="match status" value="1"/>
</dbReference>
<dbReference type="Proteomes" id="UP000051681">
    <property type="component" value="Unassembled WGS sequence"/>
</dbReference>
<dbReference type="SUPFAM" id="SSF51120">
    <property type="entry name" value="beta-Roll"/>
    <property type="match status" value="4"/>
</dbReference>
<dbReference type="Gene3D" id="2.160.20.160">
    <property type="match status" value="1"/>
</dbReference>
<gene>
    <name evidence="5" type="primary">apxIA</name>
    <name evidence="5" type="ORF">TM5383_00662</name>
</gene>
<feature type="region of interest" description="Disordered" evidence="3">
    <location>
        <begin position="505"/>
        <end position="545"/>
    </location>
</feature>
<dbReference type="STRING" id="340021.TM5383_00662"/>
<accession>A0A0P1GMN0</accession>
<feature type="region of interest" description="Disordered" evidence="3">
    <location>
        <begin position="182"/>
        <end position="208"/>
    </location>
</feature>
<protein>
    <submittedName>
        <fullName evidence="5">Hemolysin IA</fullName>
    </submittedName>
</protein>
<sequence>MNGTFLTYGNDLLTGATVAASGDQLTINSGSAAFGDGQVLIWDVVDAADDGSFTSATTITGVTVYASYADYQAANPLYTYGGTASVGTAAADMGNAYLTLDLSSFAAPQTGAPVLSTTVVAPGSDLTAEGLPQTLDQMQDLDGAGGATADGVFTLDAAHLAYHGGGNERYVIDGTDGDDAIGYDLAPDADGDRRDSGDAADGSDDDVIRAGAGNDSVFAGMGNDVVFGGHGNDSLLTGEGDDTIHGGAGDDTVRAGVGADHIYGGNGNDSIEGFDGGDYIVGGDGDDWMNGDRGSDTMFGGAGNDWMRGSFGNEWMEGGTGNDFIWSGYGDDTIRLENDFGNDTIEMEGIDEVTGDVLDLTAITDDLTIDLSHNLEGWGSLSDGTYTATYEDVENLRLGSGNDTLRMADYGGRDAVQGFRLPDENPDGSFTVYDRFDLSAMTDEGGEALGPGDLRIQVDTDGSVMLLFPKAESITLTGITPDQITGSDMLEAMGLPATEVVVPGSDGVVRGTDGDDTIDGDYTGDADGDVVDGGDNETPGEGADDDHIEAGDGNDLIRAGVGDDLIYAGEGNDTIYAGDGHDEVRAGAGDDLMIGGIGNDSMYAGEGNDTLIGGGGSGWIHGEAGNDAFSIGDGDIAFGGSGDDIFEIQYDTLGFDVEMTITGGEDGESAGDHLKILGPATITYDPDDPEAGTVSWDNGARLYFSEIEKVHHVPCFTADTMILTRDGERRAADLQVGDMVMTRDAGFQPIRWIGSRRLGAAEVAAMPDLRPVHIRAGSLGAERPSRDLTVSPQHRMLVRDPKVSLWFGEEEVLVPAVQLTCLDGVQRGETAPVTYVHLMFDQHQLVLGDGAWSESFQPGDYTLAGLDAPQREELFKLFPELAVEATAYSAARPTLSRHEVAVLFA</sequence>
<dbReference type="InterPro" id="IPR036844">
    <property type="entry name" value="Hint_dom_sf"/>
</dbReference>
<evidence type="ECO:0000259" key="4">
    <source>
        <dbReference type="SMART" id="SM00306"/>
    </source>
</evidence>
<dbReference type="InterPro" id="IPR001343">
    <property type="entry name" value="Hemolysn_Ca-bd"/>
</dbReference>
<dbReference type="Gene3D" id="2.170.16.10">
    <property type="entry name" value="Hedgehog/Intein (Hint) domain"/>
    <property type="match status" value="1"/>
</dbReference>
<dbReference type="InterPro" id="IPR006141">
    <property type="entry name" value="Intein_N"/>
</dbReference>
<keyword evidence="6" id="KW-1185">Reference proteome</keyword>
<dbReference type="InterPro" id="IPR011049">
    <property type="entry name" value="Serralysin-like_metalloprot_C"/>
</dbReference>
<comment type="subcellular location">
    <subcellularLocation>
        <location evidence="1">Secreted</location>
    </subcellularLocation>
</comment>
<evidence type="ECO:0000256" key="1">
    <source>
        <dbReference type="ARBA" id="ARBA00004613"/>
    </source>
</evidence>
<dbReference type="PROSITE" id="PS50817">
    <property type="entry name" value="INTEIN_N_TER"/>
    <property type="match status" value="1"/>
</dbReference>
<evidence type="ECO:0000256" key="2">
    <source>
        <dbReference type="ARBA" id="ARBA00022525"/>
    </source>
</evidence>
<name>A0A0P1GMN0_9RHOB</name>
<dbReference type="RefSeq" id="WP_058317629.1">
    <property type="nucleotide sequence ID" value="NZ_CYSF01000005.1"/>
</dbReference>
<dbReference type="PROSITE" id="PS00330">
    <property type="entry name" value="HEMOLYSIN_CALCIUM"/>
    <property type="match status" value="1"/>
</dbReference>